<feature type="region of interest" description="Disordered" evidence="1">
    <location>
        <begin position="197"/>
        <end position="227"/>
    </location>
</feature>
<proteinExistence type="predicted"/>
<dbReference type="EMBL" id="MU854331">
    <property type="protein sequence ID" value="KAK4043151.1"/>
    <property type="molecule type" value="Genomic_DNA"/>
</dbReference>
<name>A0AAN6PLJ1_9PEZI</name>
<gene>
    <name evidence="2" type="ORF">C8A01DRAFT_43933</name>
</gene>
<feature type="compositionally biased region" description="Low complexity" evidence="1">
    <location>
        <begin position="197"/>
        <end position="213"/>
    </location>
</feature>
<evidence type="ECO:0000313" key="2">
    <source>
        <dbReference type="EMBL" id="KAK4043151.1"/>
    </source>
</evidence>
<organism evidence="2 3">
    <name type="scientific">Parachaetomium inaequale</name>
    <dbReference type="NCBI Taxonomy" id="2588326"/>
    <lineage>
        <taxon>Eukaryota</taxon>
        <taxon>Fungi</taxon>
        <taxon>Dikarya</taxon>
        <taxon>Ascomycota</taxon>
        <taxon>Pezizomycotina</taxon>
        <taxon>Sordariomycetes</taxon>
        <taxon>Sordariomycetidae</taxon>
        <taxon>Sordariales</taxon>
        <taxon>Chaetomiaceae</taxon>
        <taxon>Parachaetomium</taxon>
    </lineage>
</organism>
<evidence type="ECO:0000256" key="1">
    <source>
        <dbReference type="SAM" id="MobiDB-lite"/>
    </source>
</evidence>
<accession>A0AAN6PLJ1</accession>
<sequence>MSNSSGENPKDTSAWEREVKNALPYVKPDSLSISDLPSTKSASQLTFAHFLCLKVLWKSHSAKKFVLNKYVDQPSIERAEQRTRTPKCKAFFDNIGRKEYPEESIFSMVHLYMDLVFKLDSDTDFYSLKVLLTPQPLRVEGRGERTPESPLVAKGSPSRMEVDSPEMSDTDHDMLDPSDLAEAFPAQVRLDQTLPAPTAFSPSASSLSSDPSTEPGASSPAHPSEFTPSEDEILVNMALLLLLNSLTELDETLRSKRYRWVPNRELVRILKSHTEHNLSAALVEVKPCVRLKKQKQIEWQEGAQMAAYIYKLLSLEPPPTQEFGLLRCDKPGVKRRLLVSQDHAEIYITIAEYDSTYERFLGLHHPPDPKKAPTLQLRGKDGKAVAKGSSSTDFLTMNCYGPWRIDTSSELKQVCEALVALSFYLAK</sequence>
<feature type="region of interest" description="Disordered" evidence="1">
    <location>
        <begin position="140"/>
        <end position="177"/>
    </location>
</feature>
<reference evidence="3" key="1">
    <citation type="journal article" date="2023" name="Mol. Phylogenet. Evol.">
        <title>Genome-scale phylogeny and comparative genomics of the fungal order Sordariales.</title>
        <authorList>
            <person name="Hensen N."/>
            <person name="Bonometti L."/>
            <person name="Westerberg I."/>
            <person name="Brannstrom I.O."/>
            <person name="Guillou S."/>
            <person name="Cros-Aarteil S."/>
            <person name="Calhoun S."/>
            <person name="Haridas S."/>
            <person name="Kuo A."/>
            <person name="Mondo S."/>
            <person name="Pangilinan J."/>
            <person name="Riley R."/>
            <person name="LaButti K."/>
            <person name="Andreopoulos B."/>
            <person name="Lipzen A."/>
            <person name="Chen C."/>
            <person name="Yan M."/>
            <person name="Daum C."/>
            <person name="Ng V."/>
            <person name="Clum A."/>
            <person name="Steindorff A."/>
            <person name="Ohm R.A."/>
            <person name="Martin F."/>
            <person name="Silar P."/>
            <person name="Natvig D.O."/>
            <person name="Lalanne C."/>
            <person name="Gautier V."/>
            <person name="Ament-Velasquez S.L."/>
            <person name="Kruys A."/>
            <person name="Hutchinson M.I."/>
            <person name="Powell A.J."/>
            <person name="Barry K."/>
            <person name="Miller A.N."/>
            <person name="Grigoriev I.V."/>
            <person name="Debuchy R."/>
            <person name="Gladieux P."/>
            <person name="Hiltunen Thoren M."/>
            <person name="Johannesson H."/>
        </authorList>
    </citation>
    <scope>NUCLEOTIDE SEQUENCE [LARGE SCALE GENOMIC DNA]</scope>
    <source>
        <strain evidence="3">CBS 284.82</strain>
    </source>
</reference>
<protein>
    <submittedName>
        <fullName evidence="2">Uncharacterized protein</fullName>
    </submittedName>
</protein>
<dbReference type="AlphaFoldDB" id="A0AAN6PLJ1"/>
<dbReference type="Proteomes" id="UP001303115">
    <property type="component" value="Unassembled WGS sequence"/>
</dbReference>
<evidence type="ECO:0000313" key="3">
    <source>
        <dbReference type="Proteomes" id="UP001303115"/>
    </source>
</evidence>
<comment type="caution">
    <text evidence="2">The sequence shown here is derived from an EMBL/GenBank/DDBJ whole genome shotgun (WGS) entry which is preliminary data.</text>
</comment>
<keyword evidence="3" id="KW-1185">Reference proteome</keyword>